<dbReference type="AlphaFoldDB" id="A0A366HQ95"/>
<organism evidence="2 3">
    <name type="scientific">Roseimicrobium gellanilyticum</name>
    <dbReference type="NCBI Taxonomy" id="748857"/>
    <lineage>
        <taxon>Bacteria</taxon>
        <taxon>Pseudomonadati</taxon>
        <taxon>Verrucomicrobiota</taxon>
        <taxon>Verrucomicrobiia</taxon>
        <taxon>Verrucomicrobiales</taxon>
        <taxon>Verrucomicrobiaceae</taxon>
        <taxon>Roseimicrobium</taxon>
    </lineage>
</organism>
<evidence type="ECO:0000256" key="1">
    <source>
        <dbReference type="SAM" id="MobiDB-lite"/>
    </source>
</evidence>
<comment type="caution">
    <text evidence="2">The sequence shown here is derived from an EMBL/GenBank/DDBJ whole genome shotgun (WGS) entry which is preliminary data.</text>
</comment>
<name>A0A366HQ95_9BACT</name>
<gene>
    <name evidence="2" type="ORF">DES53_104462</name>
</gene>
<dbReference type="EMBL" id="QNRR01000004">
    <property type="protein sequence ID" value="RBP44640.1"/>
    <property type="molecule type" value="Genomic_DNA"/>
</dbReference>
<dbReference type="RefSeq" id="WP_113959024.1">
    <property type="nucleotide sequence ID" value="NZ_QNRR01000004.1"/>
</dbReference>
<dbReference type="Proteomes" id="UP000253426">
    <property type="component" value="Unassembled WGS sequence"/>
</dbReference>
<keyword evidence="3" id="KW-1185">Reference proteome</keyword>
<feature type="compositionally biased region" description="Acidic residues" evidence="1">
    <location>
        <begin position="77"/>
        <end position="91"/>
    </location>
</feature>
<proteinExistence type="predicted"/>
<feature type="region of interest" description="Disordered" evidence="1">
    <location>
        <begin position="76"/>
        <end position="104"/>
    </location>
</feature>
<sequence>MPDRVVEFQSSAFPKYPNENEDLVNDNCWGKRLAEYVNEHLPEHGVPTNGILCEDWGWLVYLENADFSMFIGCGVMDEGDEDDQDGEASDDDPSKYAMPPSAQPRLPKGVNEFIMFVNAEPGFLKRLFRKVNTAPAVERAEQALKDMMAAAPGMFQSVKWRDTSPK</sequence>
<dbReference type="OrthoDB" id="1453393at2"/>
<evidence type="ECO:0000313" key="2">
    <source>
        <dbReference type="EMBL" id="RBP44640.1"/>
    </source>
</evidence>
<evidence type="ECO:0000313" key="3">
    <source>
        <dbReference type="Proteomes" id="UP000253426"/>
    </source>
</evidence>
<accession>A0A366HQ95</accession>
<reference evidence="2 3" key="1">
    <citation type="submission" date="2018-06" db="EMBL/GenBank/DDBJ databases">
        <title>Genomic Encyclopedia of Type Strains, Phase IV (KMG-IV): sequencing the most valuable type-strain genomes for metagenomic binning, comparative biology and taxonomic classification.</title>
        <authorList>
            <person name="Goeker M."/>
        </authorList>
    </citation>
    <scope>NUCLEOTIDE SEQUENCE [LARGE SCALE GENOMIC DNA]</scope>
    <source>
        <strain evidence="2 3">DSM 25532</strain>
    </source>
</reference>
<protein>
    <submittedName>
        <fullName evidence="2">Uncharacterized protein</fullName>
    </submittedName>
</protein>